<name>A0AAV9SEE0_9TELE</name>
<protein>
    <submittedName>
        <fullName evidence="2">Uncharacterized protein</fullName>
    </submittedName>
</protein>
<organism evidence="2 3">
    <name type="scientific">Crenichthys baileyi</name>
    <name type="common">White River springfish</name>
    <dbReference type="NCBI Taxonomy" id="28760"/>
    <lineage>
        <taxon>Eukaryota</taxon>
        <taxon>Metazoa</taxon>
        <taxon>Chordata</taxon>
        <taxon>Craniata</taxon>
        <taxon>Vertebrata</taxon>
        <taxon>Euteleostomi</taxon>
        <taxon>Actinopterygii</taxon>
        <taxon>Neopterygii</taxon>
        <taxon>Teleostei</taxon>
        <taxon>Neoteleostei</taxon>
        <taxon>Acanthomorphata</taxon>
        <taxon>Ovalentaria</taxon>
        <taxon>Atherinomorphae</taxon>
        <taxon>Cyprinodontiformes</taxon>
        <taxon>Goodeidae</taxon>
        <taxon>Crenichthys</taxon>
    </lineage>
</organism>
<evidence type="ECO:0000313" key="3">
    <source>
        <dbReference type="Proteomes" id="UP001311232"/>
    </source>
</evidence>
<sequence>MLHATCQSQNWQPVPIGDTPWWLGHASGDYNDQTLRCQHYNTDGQQPRGWRKERKAVVKRDRVGEFPAETMSLQRRVEKFSRSEGRTTAPHHCGYSSNVQFSRPTERAAPPHSNGDELQVNPLFTVEAFLNFVAPYNFSLCPTLPLT</sequence>
<keyword evidence="3" id="KW-1185">Reference proteome</keyword>
<dbReference type="Proteomes" id="UP001311232">
    <property type="component" value="Unassembled WGS sequence"/>
</dbReference>
<proteinExistence type="predicted"/>
<feature type="region of interest" description="Disordered" evidence="1">
    <location>
        <begin position="77"/>
        <end position="116"/>
    </location>
</feature>
<dbReference type="EMBL" id="JAHHUM010000578">
    <property type="protein sequence ID" value="KAK5619458.1"/>
    <property type="molecule type" value="Genomic_DNA"/>
</dbReference>
<gene>
    <name evidence="2" type="ORF">CRENBAI_013843</name>
</gene>
<accession>A0AAV9SEE0</accession>
<comment type="caution">
    <text evidence="2">The sequence shown here is derived from an EMBL/GenBank/DDBJ whole genome shotgun (WGS) entry which is preliminary data.</text>
</comment>
<evidence type="ECO:0000256" key="1">
    <source>
        <dbReference type="SAM" id="MobiDB-lite"/>
    </source>
</evidence>
<reference evidence="2 3" key="1">
    <citation type="submission" date="2021-06" db="EMBL/GenBank/DDBJ databases">
        <authorList>
            <person name="Palmer J.M."/>
        </authorList>
    </citation>
    <scope>NUCLEOTIDE SEQUENCE [LARGE SCALE GENOMIC DNA]</scope>
    <source>
        <strain evidence="2 3">MEX-2019</strain>
        <tissue evidence="2">Muscle</tissue>
    </source>
</reference>
<dbReference type="AlphaFoldDB" id="A0AAV9SEE0"/>
<evidence type="ECO:0000313" key="2">
    <source>
        <dbReference type="EMBL" id="KAK5619458.1"/>
    </source>
</evidence>